<feature type="signal peptide" evidence="1">
    <location>
        <begin position="1"/>
        <end position="22"/>
    </location>
</feature>
<reference evidence="3" key="1">
    <citation type="submission" date="2017-02" db="UniProtKB">
        <authorList>
            <consortium name="WormBaseParasite"/>
        </authorList>
    </citation>
    <scope>IDENTIFICATION</scope>
</reference>
<keyword evidence="2" id="KW-1185">Reference proteome</keyword>
<evidence type="ECO:0000313" key="3">
    <source>
        <dbReference type="WBParaSite" id="SMUV_0000595501-mRNA-1"/>
    </source>
</evidence>
<organism evidence="2 3">
    <name type="scientific">Syphacia muris</name>
    <dbReference type="NCBI Taxonomy" id="451379"/>
    <lineage>
        <taxon>Eukaryota</taxon>
        <taxon>Metazoa</taxon>
        <taxon>Ecdysozoa</taxon>
        <taxon>Nematoda</taxon>
        <taxon>Chromadorea</taxon>
        <taxon>Rhabditida</taxon>
        <taxon>Spirurina</taxon>
        <taxon>Oxyuridomorpha</taxon>
        <taxon>Oxyuroidea</taxon>
        <taxon>Oxyuridae</taxon>
        <taxon>Syphacia</taxon>
    </lineage>
</organism>
<accession>A0A0N5AMY2</accession>
<sequence>MKQRVKYSYVFGFCALFYCCLAREVASDVRDGRSAAEVSARTLASDARRERANSKQHKTNRSLHPRLQMCLSPKAIQQLSLGLSTTTYYGYGQRRYAA</sequence>
<protein>
    <submittedName>
        <fullName evidence="3">Secreted protein</fullName>
    </submittedName>
</protein>
<keyword evidence="1" id="KW-0732">Signal</keyword>
<evidence type="ECO:0000313" key="2">
    <source>
        <dbReference type="Proteomes" id="UP000046393"/>
    </source>
</evidence>
<dbReference type="AlphaFoldDB" id="A0A0N5AMY2"/>
<dbReference type="WBParaSite" id="SMUV_0000595501-mRNA-1">
    <property type="protein sequence ID" value="SMUV_0000595501-mRNA-1"/>
    <property type="gene ID" value="SMUV_0000595501"/>
</dbReference>
<proteinExistence type="predicted"/>
<evidence type="ECO:0000256" key="1">
    <source>
        <dbReference type="SAM" id="SignalP"/>
    </source>
</evidence>
<name>A0A0N5AMY2_9BILA</name>
<feature type="chain" id="PRO_5005893229" evidence="1">
    <location>
        <begin position="23"/>
        <end position="98"/>
    </location>
</feature>
<dbReference type="Proteomes" id="UP000046393">
    <property type="component" value="Unplaced"/>
</dbReference>